<feature type="compositionally biased region" description="Polar residues" evidence="1">
    <location>
        <begin position="1"/>
        <end position="10"/>
    </location>
</feature>
<gene>
    <name evidence="2" type="ORF">PG915_21155</name>
</gene>
<dbReference type="AlphaFoldDB" id="A0AAU8BM87"/>
<feature type="compositionally biased region" description="Low complexity" evidence="1">
    <location>
        <begin position="11"/>
        <end position="28"/>
    </location>
</feature>
<dbReference type="EMBL" id="CP115921">
    <property type="protein sequence ID" value="XCD17799.1"/>
    <property type="molecule type" value="Genomic_DNA"/>
</dbReference>
<sequence>MSSEAPKTSNESAEQSQAITSSSQQQEANADLRQLEQVESVRDPSLLLKAQMLLQAKDKPAPSATDNNW</sequence>
<evidence type="ECO:0000256" key="1">
    <source>
        <dbReference type="SAM" id="MobiDB-lite"/>
    </source>
</evidence>
<reference evidence="2" key="1">
    <citation type="submission" date="2023-01" db="EMBL/GenBank/DDBJ databases">
        <title>Vibrio sp. CB1-14 genome sequencing.</title>
        <authorList>
            <person name="Otstavnykh N."/>
            <person name="Isaeva M."/>
            <person name="Meleshko D."/>
        </authorList>
    </citation>
    <scope>NUCLEOTIDE SEQUENCE</scope>
    <source>
        <strain evidence="2">CB1-14</strain>
    </source>
</reference>
<evidence type="ECO:0000313" key="2">
    <source>
        <dbReference type="EMBL" id="XCD17799.1"/>
    </source>
</evidence>
<dbReference type="KEGG" id="vck:PG915_21155"/>
<protein>
    <submittedName>
        <fullName evidence="2">Uncharacterized protein</fullName>
    </submittedName>
</protein>
<name>A0AAU8BM87_9VIBR</name>
<organism evidence="2">
    <name type="scientific">Vibrio chaetopteri</name>
    <dbReference type="NCBI Taxonomy" id="3016528"/>
    <lineage>
        <taxon>Bacteria</taxon>
        <taxon>Pseudomonadati</taxon>
        <taxon>Pseudomonadota</taxon>
        <taxon>Gammaproteobacteria</taxon>
        <taxon>Vibrionales</taxon>
        <taxon>Vibrionaceae</taxon>
        <taxon>Vibrio</taxon>
    </lineage>
</organism>
<dbReference type="RefSeq" id="WP_353498973.1">
    <property type="nucleotide sequence ID" value="NZ_CP115921.1"/>
</dbReference>
<feature type="region of interest" description="Disordered" evidence="1">
    <location>
        <begin position="1"/>
        <end position="37"/>
    </location>
</feature>
<accession>A0AAU8BM87</accession>
<proteinExistence type="predicted"/>